<dbReference type="EMBL" id="JAAOCA010000016">
    <property type="protein sequence ID" value="MBD1599763.1"/>
    <property type="molecule type" value="Genomic_DNA"/>
</dbReference>
<accession>A0ABR7Z2Z1</accession>
<proteinExistence type="predicted"/>
<evidence type="ECO:0000313" key="2">
    <source>
        <dbReference type="Proteomes" id="UP000805841"/>
    </source>
</evidence>
<comment type="caution">
    <text evidence="1">The sequence shown here is derived from an EMBL/GenBank/DDBJ whole genome shotgun (WGS) entry which is preliminary data.</text>
</comment>
<dbReference type="Proteomes" id="UP000805841">
    <property type="component" value="Unassembled WGS sequence"/>
</dbReference>
<sequence>MTALALRQVPAAVASATRALGAGARLAFSAQGMAGTLSLEALPAGHGAATGLWLNSAVGALRLSDAGAVLSLLGEQPVVVEGEPQSWYWPFISQYLSTAVAHSLAPIEPLASAAPEGPLIECRLRVQRGEEQVHAYMGATPGTLLRWLSAPGWQRQHNALANTFAVPFPMVLGRATLTAEQLASLRPGDVLLPPQCLFDTEGHGQVELADQRWAARAHHHEHRLLLTLSHEENDHHEHP</sequence>
<gene>
    <name evidence="1" type="ORF">HAQ05_13750</name>
</gene>
<organism evidence="1 2">
    <name type="scientific">Pseudomonas typographi</name>
    <dbReference type="NCBI Taxonomy" id="2715964"/>
    <lineage>
        <taxon>Bacteria</taxon>
        <taxon>Pseudomonadati</taxon>
        <taxon>Pseudomonadota</taxon>
        <taxon>Gammaproteobacteria</taxon>
        <taxon>Pseudomonadales</taxon>
        <taxon>Pseudomonadaceae</taxon>
        <taxon>Pseudomonas</taxon>
    </lineage>
</organism>
<reference evidence="1 2" key="1">
    <citation type="journal article" date="2020" name="Insects">
        <title>Bacteria Belonging to Pseudomonas typographi sp. nov. from the Bark Beetle Ips typographus Have Genomic Potential to Aid in the Host Ecology.</title>
        <authorList>
            <person name="Peral-Aranega E."/>
            <person name="Saati-Santamaria Z."/>
            <person name="Kolarik M."/>
            <person name="Rivas R."/>
            <person name="Garcia-Fraile P."/>
        </authorList>
    </citation>
    <scope>NUCLEOTIDE SEQUENCE [LARGE SCALE GENOMIC DNA]</scope>
    <source>
        <strain evidence="1 2">CA3A</strain>
    </source>
</reference>
<dbReference type="RefSeq" id="WP_190421484.1">
    <property type="nucleotide sequence ID" value="NZ_JAAOCA010000016.1"/>
</dbReference>
<name>A0ABR7Z2Z1_9PSED</name>
<evidence type="ECO:0000313" key="1">
    <source>
        <dbReference type="EMBL" id="MBD1599763.1"/>
    </source>
</evidence>
<protein>
    <submittedName>
        <fullName evidence="1">Type III secretion system protein</fullName>
    </submittedName>
</protein>
<keyword evidence="2" id="KW-1185">Reference proteome</keyword>